<comment type="caution">
    <text evidence="2">The sequence shown here is derived from an EMBL/GenBank/DDBJ whole genome shotgun (WGS) entry which is preliminary data.</text>
</comment>
<organism evidence="2 3">
    <name type="scientific">Dysgonomonas alginatilytica</name>
    <dbReference type="NCBI Taxonomy" id="1605892"/>
    <lineage>
        <taxon>Bacteria</taxon>
        <taxon>Pseudomonadati</taxon>
        <taxon>Bacteroidota</taxon>
        <taxon>Bacteroidia</taxon>
        <taxon>Bacteroidales</taxon>
        <taxon>Dysgonomonadaceae</taxon>
        <taxon>Dysgonomonas</taxon>
    </lineage>
</organism>
<proteinExistence type="predicted"/>
<dbReference type="EMBL" id="QICL01000001">
    <property type="protein sequence ID" value="PXV68743.1"/>
    <property type="molecule type" value="Genomic_DNA"/>
</dbReference>
<evidence type="ECO:0000313" key="2">
    <source>
        <dbReference type="EMBL" id="PXV68743.1"/>
    </source>
</evidence>
<evidence type="ECO:0000256" key="1">
    <source>
        <dbReference type="SAM" id="Coils"/>
    </source>
</evidence>
<protein>
    <submittedName>
        <fullName evidence="2">Uncharacterized protein</fullName>
    </submittedName>
</protein>
<evidence type="ECO:0000313" key="3">
    <source>
        <dbReference type="Proteomes" id="UP000247973"/>
    </source>
</evidence>
<keyword evidence="1" id="KW-0175">Coiled coil</keyword>
<gene>
    <name evidence="2" type="ORF">CLV62_1015</name>
</gene>
<name>A0A2V3PT02_9BACT</name>
<dbReference type="OrthoDB" id="9777694at2"/>
<reference evidence="2 3" key="1">
    <citation type="submission" date="2018-03" db="EMBL/GenBank/DDBJ databases">
        <title>Genomic Encyclopedia of Archaeal and Bacterial Type Strains, Phase II (KMG-II): from individual species to whole genera.</title>
        <authorList>
            <person name="Goeker M."/>
        </authorList>
    </citation>
    <scope>NUCLEOTIDE SEQUENCE [LARGE SCALE GENOMIC DNA]</scope>
    <source>
        <strain evidence="2 3">DSM 100214</strain>
    </source>
</reference>
<dbReference type="RefSeq" id="WP_110308736.1">
    <property type="nucleotide sequence ID" value="NZ_QICL01000001.1"/>
</dbReference>
<feature type="coiled-coil region" evidence="1">
    <location>
        <begin position="248"/>
        <end position="282"/>
    </location>
</feature>
<dbReference type="Proteomes" id="UP000247973">
    <property type="component" value="Unassembled WGS sequence"/>
</dbReference>
<keyword evidence="3" id="KW-1185">Reference proteome</keyword>
<accession>A0A2V3PT02</accession>
<dbReference type="AlphaFoldDB" id="A0A2V3PT02"/>
<sequence length="361" mass="42980">MEQTKFRREELYNLVWKETASKLSIRFNITTIDLKRICEKLAIPQPKNDYWTKIKFGKQVIQTPLPDFSGKIIEVDFNNLESFNDEDISTRAKIRQKEKEVLKDKRINLKVPQTVKNPIPSIQKFKQPEYRISSFGDFLAIRTSKPLESRALSIMDTFIKAVEIRGHKVMHKNGETYFYYESNTRYWCTISLIEKSDQQISNDASWTRHNLVYNGKLSFRYGMFSVYKEWIDSTETLIEERLGHIIAFLEVKGENDKLERMAQDAKQAIADQERLVEKEYEARKKEELKKFKELFSLADRLHKTKILRSYIDEYLVNIEKHNLWTKESLEWVAWAKSKIDWYDPFIEAEDDVLKNIDRSIF</sequence>